<reference evidence="2 3" key="1">
    <citation type="submission" date="2016-06" db="EMBL/GenBank/DDBJ databases">
        <title>Evolution of pathogenesis and genome organization in the Tremellales.</title>
        <authorList>
            <person name="Cuomo C."/>
            <person name="Litvintseva A."/>
            <person name="Heitman J."/>
            <person name="Chen Y."/>
            <person name="Sun S."/>
            <person name="Springer D."/>
            <person name="Dromer F."/>
            <person name="Young S."/>
            <person name="Zeng Q."/>
            <person name="Chapman S."/>
            <person name="Gujja S."/>
            <person name="Saif S."/>
            <person name="Birren B."/>
        </authorList>
    </citation>
    <scope>NUCLEOTIDE SEQUENCE [LARGE SCALE GENOMIC DNA]</scope>
    <source>
        <strain evidence="2 3">ATCC 28783</strain>
    </source>
</reference>
<proteinExistence type="predicted"/>
<name>A0A4Q1BIC1_TREME</name>
<dbReference type="EMBL" id="SDIL01000069">
    <property type="protein sequence ID" value="RXK37403.1"/>
    <property type="molecule type" value="Genomic_DNA"/>
</dbReference>
<dbReference type="VEuPathDB" id="FungiDB:TREMEDRAFT_65658"/>
<organism evidence="2 3">
    <name type="scientific">Tremella mesenterica</name>
    <name type="common">Jelly fungus</name>
    <dbReference type="NCBI Taxonomy" id="5217"/>
    <lineage>
        <taxon>Eukaryota</taxon>
        <taxon>Fungi</taxon>
        <taxon>Dikarya</taxon>
        <taxon>Basidiomycota</taxon>
        <taxon>Agaricomycotina</taxon>
        <taxon>Tremellomycetes</taxon>
        <taxon>Tremellales</taxon>
        <taxon>Tremellaceae</taxon>
        <taxon>Tremella</taxon>
    </lineage>
</organism>
<feature type="compositionally biased region" description="Basic and acidic residues" evidence="1">
    <location>
        <begin position="34"/>
        <end position="44"/>
    </location>
</feature>
<feature type="compositionally biased region" description="Polar residues" evidence="1">
    <location>
        <begin position="10"/>
        <end position="24"/>
    </location>
</feature>
<gene>
    <name evidence="2" type="ORF">M231_05303</name>
</gene>
<comment type="caution">
    <text evidence="2">The sequence shown here is derived from an EMBL/GenBank/DDBJ whole genome shotgun (WGS) entry which is preliminary data.</text>
</comment>
<evidence type="ECO:0000256" key="1">
    <source>
        <dbReference type="SAM" id="MobiDB-lite"/>
    </source>
</evidence>
<protein>
    <submittedName>
        <fullName evidence="2">Uncharacterized protein</fullName>
    </submittedName>
</protein>
<dbReference type="InParanoid" id="A0A4Q1BIC1"/>
<dbReference type="Proteomes" id="UP000289152">
    <property type="component" value="Unassembled WGS sequence"/>
</dbReference>
<accession>A0A4Q1BIC1</accession>
<evidence type="ECO:0000313" key="2">
    <source>
        <dbReference type="EMBL" id="RXK37403.1"/>
    </source>
</evidence>
<feature type="region of interest" description="Disordered" evidence="1">
    <location>
        <begin position="1"/>
        <end position="57"/>
    </location>
</feature>
<evidence type="ECO:0000313" key="3">
    <source>
        <dbReference type="Proteomes" id="UP000289152"/>
    </source>
</evidence>
<sequence>MVSKAGDGMSVSTSESKPALTSTWYLRPPGETPADARKDRHPEVSPDNQTRRGPGQPETFVHSLLRVWKENSKAGETQRNAESWYRALTAGSHTDGPREMANKSSDSLRRAKFSALGEAQGATVYAWMKTNTAYLAVIGKTDLKMNESLINLLLASCPSPANSGQSPTIYIASREPSFSVGSSLGGGETGVSSKQVEGYWKDADLVLSLPGQGEATRALLPIEDQWTEADVKRLVRQEEWRQLELEWLTSVRKTVVTLASKSPGLIVHVSEGRPSHLYGKEIMYHSVTFVHSSNIPQETLAKSRHE</sequence>
<dbReference type="AlphaFoldDB" id="A0A4Q1BIC1"/>
<keyword evidence="3" id="KW-1185">Reference proteome</keyword>